<accession>A0ABS2PLA8</accession>
<reference evidence="2 3" key="1">
    <citation type="submission" date="2021-01" db="EMBL/GenBank/DDBJ databases">
        <title>Genomic Encyclopedia of Type Strains, Phase IV (KMG-IV): sequencing the most valuable type-strain genomes for metagenomic binning, comparative biology and taxonomic classification.</title>
        <authorList>
            <person name="Goeker M."/>
        </authorList>
    </citation>
    <scope>NUCLEOTIDE SEQUENCE [LARGE SCALE GENOMIC DNA]</scope>
    <source>
        <strain evidence="2 3">DSM 27513</strain>
    </source>
</reference>
<feature type="transmembrane region" description="Helical" evidence="1">
    <location>
        <begin position="6"/>
        <end position="30"/>
    </location>
</feature>
<dbReference type="InterPro" id="IPR025134">
    <property type="entry name" value="DUF4059"/>
</dbReference>
<dbReference type="RefSeq" id="WP_205009250.1">
    <property type="nucleotide sequence ID" value="NZ_JAFBEI010000018.1"/>
</dbReference>
<proteinExistence type="predicted"/>
<evidence type="ECO:0000313" key="2">
    <source>
        <dbReference type="EMBL" id="MBM7636214.1"/>
    </source>
</evidence>
<feature type="transmembrane region" description="Helical" evidence="1">
    <location>
        <begin position="51"/>
        <end position="72"/>
    </location>
</feature>
<evidence type="ECO:0000256" key="1">
    <source>
        <dbReference type="SAM" id="Phobius"/>
    </source>
</evidence>
<organism evidence="2 3">
    <name type="scientific">Streptococcus saliviloxodontae</name>
    <dbReference type="NCBI Taxonomy" id="1349416"/>
    <lineage>
        <taxon>Bacteria</taxon>
        <taxon>Bacillati</taxon>
        <taxon>Bacillota</taxon>
        <taxon>Bacilli</taxon>
        <taxon>Lactobacillales</taxon>
        <taxon>Streptococcaceae</taxon>
        <taxon>Streptococcus</taxon>
    </lineage>
</organism>
<keyword evidence="1" id="KW-1133">Transmembrane helix</keyword>
<keyword evidence="1" id="KW-0472">Membrane</keyword>
<sequence>MLLDIFSFYIQGLMVSILVVTLFLAGWLFFRASRKLDKTVRERQAALYDALMMAMVSIPILSFAFMAIILMIRSN</sequence>
<evidence type="ECO:0000313" key="3">
    <source>
        <dbReference type="Proteomes" id="UP000809081"/>
    </source>
</evidence>
<dbReference type="Pfam" id="PF13268">
    <property type="entry name" value="DUF4059"/>
    <property type="match status" value="1"/>
</dbReference>
<name>A0ABS2PLA8_9STRE</name>
<protein>
    <submittedName>
        <fullName evidence="2">Hydrogenase-4 membrane subunit HyfE</fullName>
    </submittedName>
</protein>
<dbReference type="EMBL" id="JAFBEI010000018">
    <property type="protein sequence ID" value="MBM7636214.1"/>
    <property type="molecule type" value="Genomic_DNA"/>
</dbReference>
<dbReference type="Proteomes" id="UP000809081">
    <property type="component" value="Unassembled WGS sequence"/>
</dbReference>
<keyword evidence="1" id="KW-0812">Transmembrane</keyword>
<gene>
    <name evidence="2" type="ORF">JOC31_001033</name>
</gene>
<comment type="caution">
    <text evidence="2">The sequence shown here is derived from an EMBL/GenBank/DDBJ whole genome shotgun (WGS) entry which is preliminary data.</text>
</comment>
<keyword evidence="3" id="KW-1185">Reference proteome</keyword>